<protein>
    <submittedName>
        <fullName evidence="1">DUF2993 domain-containing protein</fullName>
    </submittedName>
</protein>
<dbReference type="AlphaFoldDB" id="A0A3A4KHI5"/>
<dbReference type="OrthoDB" id="3215846at2"/>
<dbReference type="Proteomes" id="UP000266677">
    <property type="component" value="Unassembled WGS sequence"/>
</dbReference>
<proteinExistence type="predicted"/>
<evidence type="ECO:0000313" key="2">
    <source>
        <dbReference type="Proteomes" id="UP000266677"/>
    </source>
</evidence>
<sequence>MRTLVLLIGVLGIGLIAGDRGGVVLVQNEVGRQIAAGYSLPDRPHVEIRGVPFLTQAIDGTYRDIDIRVGDWSGQQISVHDLDVALTGVSAPLTDMVQGRTSNIVAQTATATALVPFDTIQHFAPPEVESISNGPDGLRVSGTFPVEGVPVAGTVVVTVAPTDNGIEVTPVSVRTAGDGPTIPLALLRRNLTFTVPLQRLPLGAQLTAIQSAATGLRVTAVAHTVRLSDMS</sequence>
<reference evidence="1 2" key="1">
    <citation type="submission" date="2018-09" db="EMBL/GenBank/DDBJ databases">
        <title>YIM PH21274 draft genome.</title>
        <authorList>
            <person name="Miao C."/>
        </authorList>
    </citation>
    <scope>NUCLEOTIDE SEQUENCE [LARGE SCALE GENOMIC DNA]</scope>
    <source>
        <strain evidence="1 2">YIM PH 21724</strain>
    </source>
</reference>
<dbReference type="InterPro" id="IPR021373">
    <property type="entry name" value="DUF2993"/>
</dbReference>
<dbReference type="EMBL" id="QZFU01000023">
    <property type="protein sequence ID" value="RJO73738.1"/>
    <property type="molecule type" value="Genomic_DNA"/>
</dbReference>
<gene>
    <name evidence="1" type="ORF">D5S18_21480</name>
</gene>
<dbReference type="RefSeq" id="WP_120042814.1">
    <property type="nucleotide sequence ID" value="NZ_QZFU01000023.1"/>
</dbReference>
<accession>A0A3A4KHI5</accession>
<name>A0A3A4KHI5_9NOCA</name>
<keyword evidence="2" id="KW-1185">Reference proteome</keyword>
<dbReference type="Pfam" id="PF11209">
    <property type="entry name" value="LmeA"/>
    <property type="match status" value="1"/>
</dbReference>
<organism evidence="1 2">
    <name type="scientific">Nocardia panacis</name>
    <dbReference type="NCBI Taxonomy" id="2340916"/>
    <lineage>
        <taxon>Bacteria</taxon>
        <taxon>Bacillati</taxon>
        <taxon>Actinomycetota</taxon>
        <taxon>Actinomycetes</taxon>
        <taxon>Mycobacteriales</taxon>
        <taxon>Nocardiaceae</taxon>
        <taxon>Nocardia</taxon>
    </lineage>
</organism>
<comment type="caution">
    <text evidence="1">The sequence shown here is derived from an EMBL/GenBank/DDBJ whole genome shotgun (WGS) entry which is preliminary data.</text>
</comment>
<evidence type="ECO:0000313" key="1">
    <source>
        <dbReference type="EMBL" id="RJO73738.1"/>
    </source>
</evidence>